<evidence type="ECO:0000256" key="9">
    <source>
        <dbReference type="PIRSR" id="PIRSR000112-2"/>
    </source>
</evidence>
<dbReference type="STRING" id="1121409.SAMN02745124_00074"/>
<dbReference type="PANTHER" id="PTHR43616:SF5">
    <property type="entry name" value="GLYCEROL DEHYDROGENASE 1"/>
    <property type="match status" value="1"/>
</dbReference>
<feature type="binding site" evidence="10">
    <location>
        <position position="126"/>
    </location>
    <ligand>
        <name>NAD(+)</name>
        <dbReference type="ChEBI" id="CHEBI:57540"/>
    </ligand>
</feature>
<evidence type="ECO:0000256" key="5">
    <source>
        <dbReference type="ARBA" id="ARBA00039147"/>
    </source>
</evidence>
<feature type="binding site" evidence="10">
    <location>
        <position position="132"/>
    </location>
    <ligand>
        <name>NAD(+)</name>
        <dbReference type="ChEBI" id="CHEBI:57540"/>
    </ligand>
</feature>
<feature type="binding site" evidence="8">
    <location>
        <position position="255"/>
    </location>
    <ligand>
        <name>glycerol</name>
        <dbReference type="ChEBI" id="CHEBI:17754"/>
    </ligand>
</feature>
<feature type="domain" description="Alcohol dehydrogenase iron-type/glycerol dehydrogenase GldA" evidence="11">
    <location>
        <begin position="8"/>
        <end position="155"/>
    </location>
</feature>
<feature type="binding site" evidence="9">
    <location>
        <position position="122"/>
    </location>
    <ligand>
        <name>glycerol</name>
        <dbReference type="ChEBI" id="CHEBI:17754"/>
    </ligand>
</feature>
<evidence type="ECO:0000256" key="3">
    <source>
        <dbReference type="ARBA" id="ARBA00023027"/>
    </source>
</evidence>
<dbReference type="GO" id="GO:0046872">
    <property type="term" value="F:metal ion binding"/>
    <property type="evidence" value="ECO:0007669"/>
    <property type="project" value="UniProtKB-KW"/>
</dbReference>
<comment type="catalytic activity">
    <reaction evidence="7">
        <text>glycerol + NAD(+) = dihydroxyacetone + NADH + H(+)</text>
        <dbReference type="Rhea" id="RHEA:13769"/>
        <dbReference type="ChEBI" id="CHEBI:15378"/>
        <dbReference type="ChEBI" id="CHEBI:16016"/>
        <dbReference type="ChEBI" id="CHEBI:17754"/>
        <dbReference type="ChEBI" id="CHEBI:57540"/>
        <dbReference type="ChEBI" id="CHEBI:57945"/>
        <dbReference type="EC" id="1.1.1.6"/>
    </reaction>
</comment>
<evidence type="ECO:0000256" key="7">
    <source>
        <dbReference type="ARBA" id="ARBA00049006"/>
    </source>
</evidence>
<dbReference type="InterPro" id="IPR016205">
    <property type="entry name" value="Glycerol_DH"/>
</dbReference>
<keyword evidence="8" id="KW-0862">Zinc</keyword>
<dbReference type="AlphaFoldDB" id="A0A1M5RZ13"/>
<organism evidence="12 13">
    <name type="scientific">Desulfofustis glycolicus DSM 9705</name>
    <dbReference type="NCBI Taxonomy" id="1121409"/>
    <lineage>
        <taxon>Bacteria</taxon>
        <taxon>Pseudomonadati</taxon>
        <taxon>Thermodesulfobacteriota</taxon>
        <taxon>Desulfobulbia</taxon>
        <taxon>Desulfobulbales</taxon>
        <taxon>Desulfocapsaceae</taxon>
        <taxon>Desulfofustis</taxon>
    </lineage>
</organism>
<dbReference type="EC" id="1.1.1.6" evidence="5"/>
<feature type="binding site" evidence="10">
    <location>
        <position position="37"/>
    </location>
    <ligand>
        <name>NAD(+)</name>
        <dbReference type="ChEBI" id="CHEBI:57540"/>
    </ligand>
</feature>
<evidence type="ECO:0000256" key="6">
    <source>
        <dbReference type="ARBA" id="ARBA00040132"/>
    </source>
</evidence>
<comment type="cofactor">
    <cofactor evidence="8">
        <name>Zn(2+)</name>
        <dbReference type="ChEBI" id="CHEBI:29105"/>
    </cofactor>
    <text evidence="8">Binds 1 zinc ion per subunit.</text>
</comment>
<proteinExistence type="predicted"/>
<feature type="binding site" evidence="8">
    <location>
        <position position="272"/>
    </location>
    <ligand>
        <name>glycerol</name>
        <dbReference type="ChEBI" id="CHEBI:17754"/>
    </ligand>
</feature>
<dbReference type="EMBL" id="FQXS01000001">
    <property type="protein sequence ID" value="SHH31465.1"/>
    <property type="molecule type" value="Genomic_DNA"/>
</dbReference>
<feature type="binding site" evidence="10">
    <location>
        <position position="128"/>
    </location>
    <ligand>
        <name>NAD(+)</name>
        <dbReference type="ChEBI" id="CHEBI:57540"/>
    </ligand>
</feature>
<dbReference type="RefSeq" id="WP_073372852.1">
    <property type="nucleotide sequence ID" value="NZ_FQXS01000001.1"/>
</dbReference>
<gene>
    <name evidence="12" type="ORF">SAMN02745124_00074</name>
</gene>
<evidence type="ECO:0000256" key="1">
    <source>
        <dbReference type="ARBA" id="ARBA00022723"/>
    </source>
</evidence>
<feature type="binding site" evidence="10">
    <location>
        <begin position="117"/>
        <end position="120"/>
    </location>
    <ligand>
        <name>NAD(+)</name>
        <dbReference type="ChEBI" id="CHEBI:57540"/>
    </ligand>
</feature>
<keyword evidence="2" id="KW-0560">Oxidoreductase</keyword>
<keyword evidence="1 8" id="KW-0479">Metal-binding</keyword>
<dbReference type="SUPFAM" id="SSF56796">
    <property type="entry name" value="Dehydroquinate synthase-like"/>
    <property type="match status" value="1"/>
</dbReference>
<dbReference type="Pfam" id="PF00465">
    <property type="entry name" value="Fe-ADH"/>
    <property type="match status" value="1"/>
</dbReference>
<dbReference type="GO" id="GO:0008888">
    <property type="term" value="F:glycerol dehydrogenase (NAD+) activity"/>
    <property type="evidence" value="ECO:0007669"/>
    <property type="project" value="UniProtKB-EC"/>
</dbReference>
<evidence type="ECO:0000256" key="2">
    <source>
        <dbReference type="ARBA" id="ARBA00023002"/>
    </source>
</evidence>
<feature type="binding site" evidence="10">
    <location>
        <begin position="95"/>
        <end position="99"/>
    </location>
    <ligand>
        <name>NAD(+)</name>
        <dbReference type="ChEBI" id="CHEBI:57540"/>
    </ligand>
</feature>
<dbReference type="CDD" id="cd08170">
    <property type="entry name" value="GlyDH"/>
    <property type="match status" value="1"/>
</dbReference>
<evidence type="ECO:0000313" key="13">
    <source>
        <dbReference type="Proteomes" id="UP000184139"/>
    </source>
</evidence>
<protein>
    <recommendedName>
        <fullName evidence="6">Glycerol dehydrogenase</fullName>
        <ecNumber evidence="5">1.1.1.6</ecNumber>
    </recommendedName>
</protein>
<dbReference type="InterPro" id="IPR001670">
    <property type="entry name" value="ADH_Fe/GldA"/>
</dbReference>
<dbReference type="PANTHER" id="PTHR43616">
    <property type="entry name" value="GLYCEROL DEHYDROGENASE"/>
    <property type="match status" value="1"/>
</dbReference>
<evidence type="ECO:0000256" key="4">
    <source>
        <dbReference type="ARBA" id="ARBA00037918"/>
    </source>
</evidence>
<dbReference type="PIRSF" id="PIRSF000112">
    <property type="entry name" value="Glycerol_dehydrogenase"/>
    <property type="match status" value="1"/>
</dbReference>
<sequence length="368" mass="39332">MIRGFGSPGRYFQGADITDQAGRFLKHLGKKFFLIADPVVYGIAGERLNKSLEAENLHLLFPTPFQGECCQTEIQRITSLVRREQADVIIGMGGGKAADTAKMVNIATTLPVVIIPTVASTDAPTSQLAVVYDEQHVKAGVFFMSRGPDLVLVDTAIIARAPIRTFRAGIGDALSTSFEAEACHASQAKNIFGVRPTRAALELARLSFHILKANAMEALAAVSAQTVTDELETVVEATILLSGLGFESGGLAAAHSIHGGFTALPAMQKALHGELVAFGVLAQCVLEGKNDAELQELLWFYRALDLPMTLAELGLSGNVDDSLVVAVKKICVPGSYIYNMPVAINEETVLHAIKKADRLAVNYKAKAD</sequence>
<dbReference type="OrthoDB" id="5198708at2"/>
<feature type="binding site" evidence="8">
    <location>
        <position position="172"/>
    </location>
    <ligand>
        <name>glycerol</name>
        <dbReference type="ChEBI" id="CHEBI:17754"/>
    </ligand>
</feature>
<dbReference type="Gene3D" id="3.40.50.1970">
    <property type="match status" value="1"/>
</dbReference>
<dbReference type="Proteomes" id="UP000184139">
    <property type="component" value="Unassembled WGS sequence"/>
</dbReference>
<keyword evidence="13" id="KW-1185">Reference proteome</keyword>
<name>A0A1M5RZ13_9BACT</name>
<keyword evidence="3 10" id="KW-0520">NAD</keyword>
<dbReference type="Gene3D" id="1.20.1090.10">
    <property type="entry name" value="Dehydroquinate synthase-like - alpha domain"/>
    <property type="match status" value="1"/>
</dbReference>
<accession>A0A1M5RZ13</accession>
<evidence type="ECO:0000259" key="11">
    <source>
        <dbReference type="Pfam" id="PF00465"/>
    </source>
</evidence>
<evidence type="ECO:0000256" key="8">
    <source>
        <dbReference type="PIRSR" id="PIRSR000112-1"/>
    </source>
</evidence>
<reference evidence="12 13" key="1">
    <citation type="submission" date="2016-11" db="EMBL/GenBank/DDBJ databases">
        <authorList>
            <person name="Jaros S."/>
            <person name="Januszkiewicz K."/>
            <person name="Wedrychowicz H."/>
        </authorList>
    </citation>
    <scope>NUCLEOTIDE SEQUENCE [LARGE SCALE GENOMIC DNA]</scope>
    <source>
        <strain evidence="12 13">DSM 9705</strain>
    </source>
</reference>
<evidence type="ECO:0000256" key="10">
    <source>
        <dbReference type="PIRSR" id="PIRSR000112-3"/>
    </source>
</evidence>
<dbReference type="NCBIfam" id="NF006941">
    <property type="entry name" value="PRK09423.1"/>
    <property type="match status" value="1"/>
</dbReference>
<evidence type="ECO:0000313" key="12">
    <source>
        <dbReference type="EMBL" id="SHH31465.1"/>
    </source>
</evidence>
<comment type="pathway">
    <text evidence="4">Polyol metabolism; glycerol fermentation; glycerone phosphate from glycerol (oxidative route): step 1/2.</text>
</comment>